<gene>
    <name evidence="2" type="ORF">QG37_02646</name>
</gene>
<name>A0A0L0P2U3_CANAR</name>
<feature type="region of interest" description="Disordered" evidence="1">
    <location>
        <begin position="1"/>
        <end position="54"/>
    </location>
</feature>
<evidence type="ECO:0000256" key="1">
    <source>
        <dbReference type="SAM" id="MobiDB-lite"/>
    </source>
</evidence>
<accession>A0A0L0P2U3</accession>
<protein>
    <submittedName>
        <fullName evidence="2">Uncharacterized protein</fullName>
    </submittedName>
</protein>
<comment type="caution">
    <text evidence="2">The sequence shown here is derived from an EMBL/GenBank/DDBJ whole genome shotgun (WGS) entry which is preliminary data.</text>
</comment>
<proteinExistence type="predicted"/>
<sequence>MRQTSSAGGERRKKKKKKTSSRRTGAEQRASRKCQRKKKKNKKKSKHTQRICKLKAPHQAKANCPAGSGDSSCCPQVMKLVVIFVVCG</sequence>
<feature type="compositionally biased region" description="Basic residues" evidence="1">
    <location>
        <begin position="11"/>
        <end position="21"/>
    </location>
</feature>
<dbReference type="VEuPathDB" id="FungiDB:QG37_02646"/>
<dbReference type="EMBL" id="LGST01000018">
    <property type="protein sequence ID" value="KNE00609.1"/>
    <property type="molecule type" value="Genomic_DNA"/>
</dbReference>
<evidence type="ECO:0000313" key="3">
    <source>
        <dbReference type="Proteomes" id="UP000037122"/>
    </source>
</evidence>
<evidence type="ECO:0000313" key="2">
    <source>
        <dbReference type="EMBL" id="KNE00609.1"/>
    </source>
</evidence>
<organism evidence="2 3">
    <name type="scientific">Candidozyma auris</name>
    <name type="common">Yeast</name>
    <name type="synonym">Candida auris</name>
    <dbReference type="NCBI Taxonomy" id="498019"/>
    <lineage>
        <taxon>Eukaryota</taxon>
        <taxon>Fungi</taxon>
        <taxon>Dikarya</taxon>
        <taxon>Ascomycota</taxon>
        <taxon>Saccharomycotina</taxon>
        <taxon>Pichiomycetes</taxon>
        <taxon>Metschnikowiaceae</taxon>
        <taxon>Candidozyma</taxon>
    </lineage>
</organism>
<dbReference type="Proteomes" id="UP000037122">
    <property type="component" value="Unassembled WGS sequence"/>
</dbReference>
<dbReference type="AlphaFoldDB" id="A0A0L0P2U3"/>
<reference evidence="3" key="1">
    <citation type="journal article" date="2015" name="BMC Genomics">
        <title>Draft genome of a commonly misdiagnosed multidrug resistant pathogen Candida auris.</title>
        <authorList>
            <person name="Chatterjee S."/>
            <person name="Alampalli S.V."/>
            <person name="Nageshan R.K."/>
            <person name="Chettiar S.T."/>
            <person name="Joshi S."/>
            <person name="Tatu U.S."/>
        </authorList>
    </citation>
    <scope>NUCLEOTIDE SEQUENCE [LARGE SCALE GENOMIC DNA]</scope>
    <source>
        <strain evidence="3">6684</strain>
    </source>
</reference>
<feature type="compositionally biased region" description="Basic residues" evidence="1">
    <location>
        <begin position="31"/>
        <end position="54"/>
    </location>
</feature>